<evidence type="ECO:0000256" key="2">
    <source>
        <dbReference type="ARBA" id="ARBA00022679"/>
    </source>
</evidence>
<dbReference type="InterPro" id="IPR041698">
    <property type="entry name" value="Methyltransf_25"/>
</dbReference>
<dbReference type="SUPFAM" id="SSF53335">
    <property type="entry name" value="S-adenosyl-L-methionine-dependent methyltransferases"/>
    <property type="match status" value="1"/>
</dbReference>
<name>A0A6N7ZB29_9PSEU</name>
<dbReference type="PANTHER" id="PTHR43464:SF19">
    <property type="entry name" value="UBIQUINONE BIOSYNTHESIS O-METHYLTRANSFERASE, MITOCHONDRIAL"/>
    <property type="match status" value="1"/>
</dbReference>
<dbReference type="EMBL" id="WMBA01000083">
    <property type="protein sequence ID" value="MTD58966.1"/>
    <property type="molecule type" value="Genomic_DNA"/>
</dbReference>
<dbReference type="Proteomes" id="UP000440096">
    <property type="component" value="Unassembled WGS sequence"/>
</dbReference>
<dbReference type="GO" id="GO:0008168">
    <property type="term" value="F:methyltransferase activity"/>
    <property type="evidence" value="ECO:0007669"/>
    <property type="project" value="UniProtKB-KW"/>
</dbReference>
<dbReference type="AlphaFoldDB" id="A0A6N7ZB29"/>
<keyword evidence="3" id="KW-0949">S-adenosyl-L-methionine</keyword>
<reference evidence="5 6" key="1">
    <citation type="submission" date="2019-11" db="EMBL/GenBank/DDBJ databases">
        <title>Draft genome of Amycolatopsis RM579.</title>
        <authorList>
            <person name="Duangmal K."/>
            <person name="Mingma R."/>
        </authorList>
    </citation>
    <scope>NUCLEOTIDE SEQUENCE [LARGE SCALE GENOMIC DNA]</scope>
    <source>
        <strain evidence="5 6">RM579</strain>
    </source>
</reference>
<protein>
    <submittedName>
        <fullName evidence="5">Methyltransferase domain-containing protein</fullName>
    </submittedName>
</protein>
<gene>
    <name evidence="5" type="ORF">GKO32_34025</name>
</gene>
<keyword evidence="2 5" id="KW-0808">Transferase</keyword>
<feature type="domain" description="Methyltransferase" evidence="4">
    <location>
        <begin position="46"/>
        <end position="139"/>
    </location>
</feature>
<dbReference type="InterPro" id="IPR029063">
    <property type="entry name" value="SAM-dependent_MTases_sf"/>
</dbReference>
<evidence type="ECO:0000256" key="3">
    <source>
        <dbReference type="ARBA" id="ARBA00022691"/>
    </source>
</evidence>
<evidence type="ECO:0000313" key="5">
    <source>
        <dbReference type="EMBL" id="MTD58966.1"/>
    </source>
</evidence>
<dbReference type="GO" id="GO:0032259">
    <property type="term" value="P:methylation"/>
    <property type="evidence" value="ECO:0007669"/>
    <property type="project" value="UniProtKB-KW"/>
</dbReference>
<evidence type="ECO:0000259" key="4">
    <source>
        <dbReference type="Pfam" id="PF13649"/>
    </source>
</evidence>
<dbReference type="RefSeq" id="WP_154761035.1">
    <property type="nucleotide sequence ID" value="NZ_WMBA01000083.1"/>
</dbReference>
<comment type="caution">
    <text evidence="5">The sequence shown here is derived from an EMBL/GenBank/DDBJ whole genome shotgun (WGS) entry which is preliminary data.</text>
</comment>
<keyword evidence="6" id="KW-1185">Reference proteome</keyword>
<proteinExistence type="predicted"/>
<dbReference type="CDD" id="cd02440">
    <property type="entry name" value="AdoMet_MTases"/>
    <property type="match status" value="1"/>
</dbReference>
<dbReference type="PANTHER" id="PTHR43464">
    <property type="entry name" value="METHYLTRANSFERASE"/>
    <property type="match status" value="1"/>
</dbReference>
<dbReference type="OrthoDB" id="3825914at2"/>
<organism evidence="5 6">
    <name type="scientific">Amycolatopsis pithecellobii</name>
    <dbReference type="NCBI Taxonomy" id="664692"/>
    <lineage>
        <taxon>Bacteria</taxon>
        <taxon>Bacillati</taxon>
        <taxon>Actinomycetota</taxon>
        <taxon>Actinomycetes</taxon>
        <taxon>Pseudonocardiales</taxon>
        <taxon>Pseudonocardiaceae</taxon>
        <taxon>Amycolatopsis</taxon>
    </lineage>
</organism>
<sequence>MTAPDFDELYRGETQLGGMPRIPWDIGEPQPLVVELEAAGEFRGAVLDAGCGLGENALFLAGRGYDVTGIDGSPTAIERVRTKAAELGLDARFAVAEATRLDGFDGRFDTVLDSALYHCLTIEQQREYAATLHRVTRPGATLHLLCLAERLGAELGPMVITPENLRGTFGEGWHITRLERRGYTTSVMPENLMPEPPPEAPKISLDDRGRFLMPIWQLAATRA</sequence>
<evidence type="ECO:0000256" key="1">
    <source>
        <dbReference type="ARBA" id="ARBA00022603"/>
    </source>
</evidence>
<dbReference type="Pfam" id="PF13649">
    <property type="entry name" value="Methyltransf_25"/>
    <property type="match status" value="1"/>
</dbReference>
<accession>A0A6N7ZB29</accession>
<dbReference type="Gene3D" id="3.40.50.150">
    <property type="entry name" value="Vaccinia Virus protein VP39"/>
    <property type="match status" value="1"/>
</dbReference>
<keyword evidence="1 5" id="KW-0489">Methyltransferase</keyword>
<evidence type="ECO:0000313" key="6">
    <source>
        <dbReference type="Proteomes" id="UP000440096"/>
    </source>
</evidence>